<organism evidence="1 2">
    <name type="scientific">Smallanthus sonchifolius</name>
    <dbReference type="NCBI Taxonomy" id="185202"/>
    <lineage>
        <taxon>Eukaryota</taxon>
        <taxon>Viridiplantae</taxon>
        <taxon>Streptophyta</taxon>
        <taxon>Embryophyta</taxon>
        <taxon>Tracheophyta</taxon>
        <taxon>Spermatophyta</taxon>
        <taxon>Magnoliopsida</taxon>
        <taxon>eudicotyledons</taxon>
        <taxon>Gunneridae</taxon>
        <taxon>Pentapetalae</taxon>
        <taxon>asterids</taxon>
        <taxon>campanulids</taxon>
        <taxon>Asterales</taxon>
        <taxon>Asteraceae</taxon>
        <taxon>Asteroideae</taxon>
        <taxon>Heliantheae alliance</taxon>
        <taxon>Millerieae</taxon>
        <taxon>Smallanthus</taxon>
    </lineage>
</organism>
<protein>
    <submittedName>
        <fullName evidence="1">Uncharacterized protein</fullName>
    </submittedName>
</protein>
<dbReference type="EMBL" id="CM042022">
    <property type="protein sequence ID" value="KAI3815223.1"/>
    <property type="molecule type" value="Genomic_DNA"/>
</dbReference>
<name>A0ACB9J6B7_9ASTR</name>
<reference evidence="2" key="1">
    <citation type="journal article" date="2022" name="Mol. Ecol. Resour.">
        <title>The genomes of chicory, endive, great burdock and yacon provide insights into Asteraceae palaeo-polyploidization history and plant inulin production.</title>
        <authorList>
            <person name="Fan W."/>
            <person name="Wang S."/>
            <person name="Wang H."/>
            <person name="Wang A."/>
            <person name="Jiang F."/>
            <person name="Liu H."/>
            <person name="Zhao H."/>
            <person name="Xu D."/>
            <person name="Zhang Y."/>
        </authorList>
    </citation>
    <scope>NUCLEOTIDE SEQUENCE [LARGE SCALE GENOMIC DNA]</scope>
    <source>
        <strain evidence="2">cv. Yunnan</strain>
    </source>
</reference>
<gene>
    <name evidence="1" type="ORF">L1987_14884</name>
</gene>
<evidence type="ECO:0000313" key="1">
    <source>
        <dbReference type="EMBL" id="KAI3815223.1"/>
    </source>
</evidence>
<accession>A0ACB9J6B7</accession>
<evidence type="ECO:0000313" key="2">
    <source>
        <dbReference type="Proteomes" id="UP001056120"/>
    </source>
</evidence>
<sequence length="476" mass="52581">MGGRRKFLLFICVIVGCIIISCIIIACINIGTGGGDGPPPSAPLENQDFPPPRQPSPTIPKPSLLPPPPPKISPSPPPKPPLLPPNEIDAFESLRLKLVFPVIQAFKKKVVKDPLGITKTWKGKDICGDYKGFKCDTVPGFNQKALSGVNFNQFNLGGPNLTLTDFITGLPDIVFFHANSNNFTGSIPNLNKLRYLDELDLSNNNFIGNFPYQVLRAHHLKFLDLRFNTFAGLIPPQVFLLNVDFLFINNNNFIQKIPDNLGSTPARYLILANNKFIGGIPKSISQASNTLLEVLFLNNQLTGCLPYEIGLLKKARVFDVESNYFTGPIPHSFQCLKKFEALSLARNKFYGEVPEAVCSLPELLNFTLSYNYFTKVGPLCQELIKNGVLDVKMNCVLELPNQRSPAACAKFFSRTLSCPNETSLAYVPCSEVYTRAQLESSGIQLTSPAPSPVQAPRWVSYAALSRHHVINASMYH</sequence>
<proteinExistence type="predicted"/>
<comment type="caution">
    <text evidence="1">The sequence shown here is derived from an EMBL/GenBank/DDBJ whole genome shotgun (WGS) entry which is preliminary data.</text>
</comment>
<dbReference type="Proteomes" id="UP001056120">
    <property type="component" value="Linkage Group LG05"/>
</dbReference>
<keyword evidence="2" id="KW-1185">Reference proteome</keyword>
<reference evidence="1 2" key="2">
    <citation type="journal article" date="2022" name="Mol. Ecol. Resour.">
        <title>The genomes of chicory, endive, great burdock and yacon provide insights into Asteraceae paleo-polyploidization history and plant inulin production.</title>
        <authorList>
            <person name="Fan W."/>
            <person name="Wang S."/>
            <person name="Wang H."/>
            <person name="Wang A."/>
            <person name="Jiang F."/>
            <person name="Liu H."/>
            <person name="Zhao H."/>
            <person name="Xu D."/>
            <person name="Zhang Y."/>
        </authorList>
    </citation>
    <scope>NUCLEOTIDE SEQUENCE [LARGE SCALE GENOMIC DNA]</scope>
    <source>
        <strain evidence="2">cv. Yunnan</strain>
        <tissue evidence="1">Leaves</tissue>
    </source>
</reference>